<sequence length="96" mass="11319">MKDKHMWIDQKIEEHKHVLMASFGFQGLLKSKLKLPLILKIIREMPGSAIENVTIFFDELRERYLADSQFKQFRLSEVDRFIAEEKSLVGLKVINN</sequence>
<evidence type="ECO:0000313" key="2">
    <source>
        <dbReference type="Proteomes" id="UP000027731"/>
    </source>
</evidence>
<dbReference type="PATRIC" id="fig|1598.90.peg.537"/>
<gene>
    <name evidence="1" type="ORF">LR3_08690</name>
</gene>
<dbReference type="Proteomes" id="UP000027731">
    <property type="component" value="Unassembled WGS sequence"/>
</dbReference>
<evidence type="ECO:0000313" key="1">
    <source>
        <dbReference type="EMBL" id="KEK16125.1"/>
    </source>
</evidence>
<comment type="caution">
    <text evidence="1">The sequence shown here is derived from an EMBL/GenBank/DDBJ whole genome shotgun (WGS) entry which is preliminary data.</text>
</comment>
<protein>
    <submittedName>
        <fullName evidence="1">Uncharacterized protein</fullName>
    </submittedName>
</protein>
<proteinExistence type="predicted"/>
<name>A0A073JQU4_LIMRT</name>
<reference evidence="1 2" key="1">
    <citation type="submission" date="2014-06" db="EMBL/GenBank/DDBJ databases">
        <title>Genetic determinant of reutericyclin biosynthesis of Lactobacillus reuteri.</title>
        <authorList>
            <person name="Lin X."/>
            <person name="Duar R."/>
            <person name="Walter J."/>
            <person name="Gaenzle M."/>
        </authorList>
    </citation>
    <scope>NUCLEOTIDE SEQUENCE [LARGE SCALE GENOMIC DNA]</scope>
    <source>
        <strain evidence="1 2">LTH2584</strain>
    </source>
</reference>
<dbReference type="AlphaFoldDB" id="A0A073JQU4"/>
<dbReference type="EMBL" id="JOSX01000010">
    <property type="protein sequence ID" value="KEK16125.1"/>
    <property type="molecule type" value="Genomic_DNA"/>
</dbReference>
<accession>A0A073JQU4</accession>
<organism evidence="1 2">
    <name type="scientific">Limosilactobacillus reuteri</name>
    <name type="common">Lactobacillus reuteri</name>
    <dbReference type="NCBI Taxonomy" id="1598"/>
    <lineage>
        <taxon>Bacteria</taxon>
        <taxon>Bacillati</taxon>
        <taxon>Bacillota</taxon>
        <taxon>Bacilli</taxon>
        <taxon>Lactobacillales</taxon>
        <taxon>Lactobacillaceae</taxon>
        <taxon>Limosilactobacillus</taxon>
    </lineage>
</organism>